<dbReference type="EMBL" id="NMPR01000052">
    <property type="protein sequence ID" value="KAA8632574.1"/>
    <property type="molecule type" value="Genomic_DNA"/>
</dbReference>
<dbReference type="AlphaFoldDB" id="A0A8S8ZPA4"/>
<accession>A0A8S8ZPA4</accession>
<organism evidence="2 3">
    <name type="scientific">Sordaria macrospora</name>
    <dbReference type="NCBI Taxonomy" id="5147"/>
    <lineage>
        <taxon>Eukaryota</taxon>
        <taxon>Fungi</taxon>
        <taxon>Dikarya</taxon>
        <taxon>Ascomycota</taxon>
        <taxon>Pezizomycotina</taxon>
        <taxon>Sordariomycetes</taxon>
        <taxon>Sordariomycetidae</taxon>
        <taxon>Sordariales</taxon>
        <taxon>Sordariaceae</taxon>
        <taxon>Sordaria</taxon>
    </lineage>
</organism>
<protein>
    <submittedName>
        <fullName evidence="2">Uncharacterized protein</fullName>
    </submittedName>
</protein>
<dbReference type="Proteomes" id="UP000433876">
    <property type="component" value="Unassembled WGS sequence"/>
</dbReference>
<proteinExistence type="predicted"/>
<evidence type="ECO:0000256" key="1">
    <source>
        <dbReference type="SAM" id="MobiDB-lite"/>
    </source>
</evidence>
<dbReference type="SUPFAM" id="SSF52047">
    <property type="entry name" value="RNI-like"/>
    <property type="match status" value="1"/>
</dbReference>
<reference evidence="2 3" key="1">
    <citation type="submission" date="2017-07" db="EMBL/GenBank/DDBJ databases">
        <title>Genome sequence of the Sordaria macrospora wild type strain R19027.</title>
        <authorList>
            <person name="Nowrousian M."/>
            <person name="Teichert I."/>
            <person name="Kueck U."/>
        </authorList>
    </citation>
    <scope>NUCLEOTIDE SEQUENCE [LARGE SCALE GENOMIC DNA]</scope>
    <source>
        <strain evidence="2 3">R19027</strain>
        <tissue evidence="2">Mycelium</tissue>
    </source>
</reference>
<evidence type="ECO:0000313" key="2">
    <source>
        <dbReference type="EMBL" id="KAA8632574.1"/>
    </source>
</evidence>
<dbReference type="VEuPathDB" id="FungiDB:SMAC_06667"/>
<evidence type="ECO:0000313" key="3">
    <source>
        <dbReference type="Proteomes" id="UP000433876"/>
    </source>
</evidence>
<comment type="caution">
    <text evidence="2">The sequence shown here is derived from an EMBL/GenBank/DDBJ whole genome shotgun (WGS) entry which is preliminary data.</text>
</comment>
<name>A0A8S8ZPA4_SORMA</name>
<gene>
    <name evidence="2" type="ORF">SMACR_06667</name>
</gene>
<feature type="region of interest" description="Disordered" evidence="1">
    <location>
        <begin position="205"/>
        <end position="228"/>
    </location>
</feature>
<sequence>MGQRQKYSPNLKHVRHLHARNLLGPFLKDAMVWSRFDDDVEWVFAENMLDGLVSCSTDPYPLLLRSLSQYAPRLTVLDLHCNCGPGIDQIPSELRRFRGLKELSLRDFPDDLFDEYVEATTTVLINSPELETLRIMALDGGLDWARDPCYESQGHCMCGLLPLICEKFAGRGRKEGSVDGNKRADIPRLKLREVAVDHHSMNRFILDLPDPDPDPSEDPSHHTSNNQKPLYLEKLTDLQYLERLHVEMAPEWSHAERLDLIRLPNLTPDIAPRLQSMTISPPCAQESYRWQDWAIENNFVEYACQVSLGRLDNVTESSGPVHLVFDWTSLDVAINERLSTLFGLLKDTAVTKSLERLEIVAPGDWVKLIPSLKDTLSHLGKLKYFRCHMAEFCPPLCLSWEAVKRDKTFRKMMDLAEDFFEVQPSLLFLEVNSFLYQVVRWGPGARDFHMVEILDREREWVAPGDSPWQGPDNNAVPSRMLV</sequence>